<feature type="transmembrane region" description="Helical" evidence="8">
    <location>
        <begin position="237"/>
        <end position="261"/>
    </location>
</feature>
<feature type="transmembrane region" description="Helical" evidence="8">
    <location>
        <begin position="156"/>
        <end position="173"/>
    </location>
</feature>
<dbReference type="PANTHER" id="PTHR33908">
    <property type="entry name" value="MANNOSYLTRANSFERASE YKCB-RELATED"/>
    <property type="match status" value="1"/>
</dbReference>
<evidence type="ECO:0000259" key="9">
    <source>
        <dbReference type="Pfam" id="PF13231"/>
    </source>
</evidence>
<keyword evidence="2" id="KW-1003">Cell membrane</keyword>
<evidence type="ECO:0000256" key="2">
    <source>
        <dbReference type="ARBA" id="ARBA00022475"/>
    </source>
</evidence>
<feature type="transmembrane region" description="Helical" evidence="8">
    <location>
        <begin position="388"/>
        <end position="411"/>
    </location>
</feature>
<evidence type="ECO:0000256" key="8">
    <source>
        <dbReference type="SAM" id="Phobius"/>
    </source>
</evidence>
<dbReference type="RefSeq" id="WP_273670369.1">
    <property type="nucleotide sequence ID" value="NZ_JAQQXR010000003.1"/>
</dbReference>
<evidence type="ECO:0000256" key="7">
    <source>
        <dbReference type="ARBA" id="ARBA00023136"/>
    </source>
</evidence>
<dbReference type="EC" id="2.4.-.-" evidence="10"/>
<evidence type="ECO:0000256" key="5">
    <source>
        <dbReference type="ARBA" id="ARBA00022692"/>
    </source>
</evidence>
<evidence type="ECO:0000256" key="4">
    <source>
        <dbReference type="ARBA" id="ARBA00022679"/>
    </source>
</evidence>
<feature type="transmembrane region" description="Helical" evidence="8">
    <location>
        <begin position="417"/>
        <end position="437"/>
    </location>
</feature>
<reference evidence="10 11" key="1">
    <citation type="submission" date="2022-10" db="EMBL/GenBank/DDBJ databases">
        <title>Janthinobacterium sp. hw3 Genome sequencing.</title>
        <authorList>
            <person name="Park S."/>
        </authorList>
    </citation>
    <scope>NUCLEOTIDE SEQUENCE [LARGE SCALE GENOMIC DNA]</scope>
    <source>
        <strain evidence="11">hw3</strain>
    </source>
</reference>
<evidence type="ECO:0000256" key="3">
    <source>
        <dbReference type="ARBA" id="ARBA00022676"/>
    </source>
</evidence>
<comment type="caution">
    <text evidence="10">The sequence shown here is derived from an EMBL/GenBank/DDBJ whole genome shotgun (WGS) entry which is preliminary data.</text>
</comment>
<evidence type="ECO:0000313" key="11">
    <source>
        <dbReference type="Proteomes" id="UP001221208"/>
    </source>
</evidence>
<feature type="domain" description="Glycosyltransferase RgtA/B/C/D-like" evidence="9">
    <location>
        <begin position="138"/>
        <end position="283"/>
    </location>
</feature>
<dbReference type="Pfam" id="PF13231">
    <property type="entry name" value="PMT_2"/>
    <property type="match status" value="1"/>
</dbReference>
<feature type="transmembrane region" description="Helical" evidence="8">
    <location>
        <begin position="47"/>
        <end position="65"/>
    </location>
</feature>
<gene>
    <name evidence="10" type="ORF">OIK44_08820</name>
</gene>
<feature type="transmembrane region" description="Helical" evidence="8">
    <location>
        <begin position="267"/>
        <end position="287"/>
    </location>
</feature>
<dbReference type="EMBL" id="JAQQXR010000003">
    <property type="protein sequence ID" value="MDC8757687.1"/>
    <property type="molecule type" value="Genomic_DNA"/>
</dbReference>
<accession>A0ABT5JY78</accession>
<evidence type="ECO:0000256" key="1">
    <source>
        <dbReference type="ARBA" id="ARBA00004651"/>
    </source>
</evidence>
<dbReference type="InterPro" id="IPR050297">
    <property type="entry name" value="LipidA_mod_glycosyltrf_83"/>
</dbReference>
<dbReference type="Proteomes" id="UP001221208">
    <property type="component" value="Unassembled WGS sequence"/>
</dbReference>
<keyword evidence="7 8" id="KW-0472">Membrane</keyword>
<dbReference type="GO" id="GO:0016757">
    <property type="term" value="F:glycosyltransferase activity"/>
    <property type="evidence" value="ECO:0007669"/>
    <property type="project" value="UniProtKB-KW"/>
</dbReference>
<keyword evidence="4 10" id="KW-0808">Transferase</keyword>
<keyword evidence="3 10" id="KW-0328">Glycosyltransferase</keyword>
<evidence type="ECO:0000313" key="10">
    <source>
        <dbReference type="EMBL" id="MDC8757687.1"/>
    </source>
</evidence>
<evidence type="ECO:0000256" key="6">
    <source>
        <dbReference type="ARBA" id="ARBA00022989"/>
    </source>
</evidence>
<name>A0ABT5JY78_9BURK</name>
<dbReference type="InterPro" id="IPR038731">
    <property type="entry name" value="RgtA/B/C-like"/>
</dbReference>
<comment type="subcellular location">
    <subcellularLocation>
        <location evidence="1">Cell membrane</location>
        <topology evidence="1">Multi-pass membrane protein</topology>
    </subcellularLocation>
</comment>
<organism evidence="10 11">
    <name type="scientific">Janthinobacterium fluminis</name>
    <dbReference type="NCBI Taxonomy" id="2987524"/>
    <lineage>
        <taxon>Bacteria</taxon>
        <taxon>Pseudomonadati</taxon>
        <taxon>Pseudomonadota</taxon>
        <taxon>Betaproteobacteria</taxon>
        <taxon>Burkholderiales</taxon>
        <taxon>Oxalobacteraceae</taxon>
        <taxon>Janthinobacterium</taxon>
    </lineage>
</organism>
<sequence length="472" mass="50717">MKPPTAPQSALLDGRWLSYALFYVCASAWAATAVLLARGAVALPASLEIAAALAAVAVFAALLCLRGRWAPAAYRIARWMAARSGLLSALLTGVALRLAWAFAFPSQPVSDGRTYLELAGKLVAGGAYETAETLAYWPPGYAFFLSAFLRVLPVEWVLLCSQLLVFALALAGVHRLSRTLATPAAANVAALLFALWPNLVAHSGTADKETLVIALLVWAGVCAMSPRRALLFCAGLLLGAATLVQPSAQLLIPAAAVLLLLRAGWRGAGGAAILVLGAALALTPWALRNYQALGAFKLVSTNGGWNLYRANNPLANGGYTPRGEVDLSHLGELELDSTAGRLALQWIRDHPVAFFRLGVEKQARFMGDDAGGVASTFRWQGERRDNRLYFAVKLLSNLWWLFAWLLLAALLLDGARLHAVGLLILGWWYFFALHTVFESGGKYHEPVLWIPCVLLGILLMEQGLPEREGGRA</sequence>
<keyword evidence="5 8" id="KW-0812">Transmembrane</keyword>
<protein>
    <submittedName>
        <fullName evidence="10">Glycosyltransferase family 39 protein</fullName>
        <ecNumber evidence="10">2.4.-.-</ecNumber>
    </submittedName>
</protein>
<feature type="transmembrane region" description="Helical" evidence="8">
    <location>
        <begin position="86"/>
        <end position="104"/>
    </location>
</feature>
<feature type="transmembrane region" description="Helical" evidence="8">
    <location>
        <begin position="20"/>
        <end position="41"/>
    </location>
</feature>
<keyword evidence="11" id="KW-1185">Reference proteome</keyword>
<keyword evidence="6 8" id="KW-1133">Transmembrane helix</keyword>
<proteinExistence type="predicted"/>
<dbReference type="PANTHER" id="PTHR33908:SF11">
    <property type="entry name" value="MEMBRANE PROTEIN"/>
    <property type="match status" value="1"/>
</dbReference>